<dbReference type="Proteomes" id="UP000266673">
    <property type="component" value="Unassembled WGS sequence"/>
</dbReference>
<evidence type="ECO:0000313" key="2">
    <source>
        <dbReference type="Proteomes" id="UP000266673"/>
    </source>
</evidence>
<reference evidence="1 2" key="1">
    <citation type="submission" date="2018-06" db="EMBL/GenBank/DDBJ databases">
        <title>Comparative genomics reveals the genomic features of Rhizophagus irregularis, R. cerebriforme, R. diaphanum and Gigaspora rosea, and their symbiotic lifestyle signature.</title>
        <authorList>
            <person name="Morin E."/>
            <person name="San Clemente H."/>
            <person name="Chen E.C.H."/>
            <person name="De La Providencia I."/>
            <person name="Hainaut M."/>
            <person name="Kuo A."/>
            <person name="Kohler A."/>
            <person name="Murat C."/>
            <person name="Tang N."/>
            <person name="Roy S."/>
            <person name="Loubradou J."/>
            <person name="Henrissat B."/>
            <person name="Grigoriev I.V."/>
            <person name="Corradi N."/>
            <person name="Roux C."/>
            <person name="Martin F.M."/>
        </authorList>
    </citation>
    <scope>NUCLEOTIDE SEQUENCE [LARGE SCALE GENOMIC DNA]</scope>
    <source>
        <strain evidence="1 2">DAOM 194757</strain>
    </source>
</reference>
<protein>
    <submittedName>
        <fullName evidence="1">Uncharacterized protein</fullName>
    </submittedName>
</protein>
<keyword evidence="2" id="KW-1185">Reference proteome</keyword>
<organism evidence="1 2">
    <name type="scientific">Gigaspora rosea</name>
    <dbReference type="NCBI Taxonomy" id="44941"/>
    <lineage>
        <taxon>Eukaryota</taxon>
        <taxon>Fungi</taxon>
        <taxon>Fungi incertae sedis</taxon>
        <taxon>Mucoromycota</taxon>
        <taxon>Glomeromycotina</taxon>
        <taxon>Glomeromycetes</taxon>
        <taxon>Diversisporales</taxon>
        <taxon>Gigasporaceae</taxon>
        <taxon>Gigaspora</taxon>
    </lineage>
</organism>
<evidence type="ECO:0000313" key="1">
    <source>
        <dbReference type="EMBL" id="RIB03508.1"/>
    </source>
</evidence>
<name>A0A397U2Y8_9GLOM</name>
<proteinExistence type="predicted"/>
<dbReference type="EMBL" id="QKWP01002392">
    <property type="protein sequence ID" value="RIB03508.1"/>
    <property type="molecule type" value="Genomic_DNA"/>
</dbReference>
<dbReference type="AlphaFoldDB" id="A0A397U2Y8"/>
<sequence>MMLMSPLILEALVTLVILSAIMVKTHTLYKKKQKISTQYIIIKESLTDKMLDQNNPKPREKYQEFADKVL</sequence>
<comment type="caution">
    <text evidence="1">The sequence shown here is derived from an EMBL/GenBank/DDBJ whole genome shotgun (WGS) entry which is preliminary data.</text>
</comment>
<accession>A0A397U2Y8</accession>
<gene>
    <name evidence="1" type="ORF">C2G38_2254945</name>
</gene>